<keyword evidence="2" id="KW-1133">Transmembrane helix</keyword>
<protein>
    <submittedName>
        <fullName evidence="3">Uncharacterized protein</fullName>
    </submittedName>
</protein>
<evidence type="ECO:0000256" key="1">
    <source>
        <dbReference type="SAM" id="MobiDB-lite"/>
    </source>
</evidence>
<dbReference type="EMBL" id="CP107716">
    <property type="protein sequence ID" value="UYQ73573.1"/>
    <property type="molecule type" value="Genomic_DNA"/>
</dbReference>
<feature type="region of interest" description="Disordered" evidence="1">
    <location>
        <begin position="1"/>
        <end position="20"/>
    </location>
</feature>
<dbReference type="RefSeq" id="WP_264227134.1">
    <property type="nucleotide sequence ID" value="NZ_CP107716.1"/>
</dbReference>
<evidence type="ECO:0000313" key="4">
    <source>
        <dbReference type="Proteomes" id="UP001163882"/>
    </source>
</evidence>
<accession>A0ABY6ISH0</accession>
<keyword evidence="2" id="KW-0472">Membrane</keyword>
<dbReference type="Proteomes" id="UP001163882">
    <property type="component" value="Chromosome"/>
</dbReference>
<reference evidence="3" key="1">
    <citation type="submission" date="2022-10" db="EMBL/GenBank/DDBJ databases">
        <title>YIM 151497 complete genome.</title>
        <authorList>
            <person name="Chen X."/>
        </authorList>
    </citation>
    <scope>NUCLEOTIDE SEQUENCE</scope>
    <source>
        <strain evidence="3">YIM 151497</strain>
    </source>
</reference>
<gene>
    <name evidence="3" type="ORF">OF122_07410</name>
</gene>
<name>A0ABY6ISH0_9HYPH</name>
<sequence>MSFPSLARTSDRPRSSAPIKGYNRRGFIIGWFAIIVLAVVGYMLASSQLSPSSAHLRLANVAGTVHTVLSPG</sequence>
<evidence type="ECO:0000313" key="3">
    <source>
        <dbReference type="EMBL" id="UYQ73573.1"/>
    </source>
</evidence>
<proteinExistence type="predicted"/>
<keyword evidence="2" id="KW-0812">Transmembrane</keyword>
<keyword evidence="4" id="KW-1185">Reference proteome</keyword>
<evidence type="ECO:0000256" key="2">
    <source>
        <dbReference type="SAM" id="Phobius"/>
    </source>
</evidence>
<organism evidence="3 4">
    <name type="scientific">Pelagibacterium flavum</name>
    <dbReference type="NCBI Taxonomy" id="2984530"/>
    <lineage>
        <taxon>Bacteria</taxon>
        <taxon>Pseudomonadati</taxon>
        <taxon>Pseudomonadota</taxon>
        <taxon>Alphaproteobacteria</taxon>
        <taxon>Hyphomicrobiales</taxon>
        <taxon>Devosiaceae</taxon>
        <taxon>Pelagibacterium</taxon>
    </lineage>
</organism>
<feature type="transmembrane region" description="Helical" evidence="2">
    <location>
        <begin position="26"/>
        <end position="45"/>
    </location>
</feature>